<feature type="region of interest" description="Disordered" evidence="4">
    <location>
        <begin position="567"/>
        <end position="605"/>
    </location>
</feature>
<dbReference type="PROSITE" id="PS50048">
    <property type="entry name" value="ZN2_CY6_FUNGAL_2"/>
    <property type="match status" value="1"/>
</dbReference>
<feature type="region of interest" description="Disordered" evidence="4">
    <location>
        <begin position="1301"/>
        <end position="1356"/>
    </location>
</feature>
<gene>
    <name evidence="6" type="ORF">DL762_007440</name>
</gene>
<evidence type="ECO:0000256" key="2">
    <source>
        <dbReference type="ARBA" id="ARBA00022723"/>
    </source>
</evidence>
<feature type="compositionally biased region" description="Low complexity" evidence="4">
    <location>
        <begin position="1306"/>
        <end position="1319"/>
    </location>
</feature>
<evidence type="ECO:0000256" key="3">
    <source>
        <dbReference type="ARBA" id="ARBA00023242"/>
    </source>
</evidence>
<feature type="compositionally biased region" description="Gly residues" evidence="4">
    <location>
        <begin position="643"/>
        <end position="658"/>
    </location>
</feature>
<dbReference type="PROSITE" id="PS00463">
    <property type="entry name" value="ZN2_CY6_FUNGAL_1"/>
    <property type="match status" value="1"/>
</dbReference>
<evidence type="ECO:0000256" key="4">
    <source>
        <dbReference type="SAM" id="MobiDB-lite"/>
    </source>
</evidence>
<feature type="compositionally biased region" description="Polar residues" evidence="4">
    <location>
        <begin position="1406"/>
        <end position="1415"/>
    </location>
</feature>
<dbReference type="SMART" id="SM00066">
    <property type="entry name" value="GAL4"/>
    <property type="match status" value="1"/>
</dbReference>
<evidence type="ECO:0000313" key="7">
    <source>
        <dbReference type="Proteomes" id="UP000294003"/>
    </source>
</evidence>
<evidence type="ECO:0000256" key="1">
    <source>
        <dbReference type="ARBA" id="ARBA00004123"/>
    </source>
</evidence>
<dbReference type="InterPro" id="IPR007219">
    <property type="entry name" value="XnlR_reg_dom"/>
</dbReference>
<dbReference type="InterPro" id="IPR036864">
    <property type="entry name" value="Zn2-C6_fun-type_DNA-bd_sf"/>
</dbReference>
<organism evidence="6 7">
    <name type="scientific">Monosporascus cannonballus</name>
    <dbReference type="NCBI Taxonomy" id="155416"/>
    <lineage>
        <taxon>Eukaryota</taxon>
        <taxon>Fungi</taxon>
        <taxon>Dikarya</taxon>
        <taxon>Ascomycota</taxon>
        <taxon>Pezizomycotina</taxon>
        <taxon>Sordariomycetes</taxon>
        <taxon>Xylariomycetidae</taxon>
        <taxon>Xylariales</taxon>
        <taxon>Xylariales incertae sedis</taxon>
        <taxon>Monosporascus</taxon>
    </lineage>
</organism>
<dbReference type="CDD" id="cd12148">
    <property type="entry name" value="fungal_TF_MHR"/>
    <property type="match status" value="1"/>
</dbReference>
<feature type="compositionally biased region" description="Polar residues" evidence="4">
    <location>
        <begin position="824"/>
        <end position="841"/>
    </location>
</feature>
<feature type="region of interest" description="Disordered" evidence="4">
    <location>
        <begin position="728"/>
        <end position="752"/>
    </location>
</feature>
<keyword evidence="7" id="KW-1185">Reference proteome</keyword>
<feature type="domain" description="Zn(2)-C6 fungal-type" evidence="5">
    <location>
        <begin position="674"/>
        <end position="704"/>
    </location>
</feature>
<dbReference type="InterPro" id="IPR001138">
    <property type="entry name" value="Zn2Cys6_DnaBD"/>
</dbReference>
<feature type="region of interest" description="Disordered" evidence="4">
    <location>
        <begin position="1394"/>
        <end position="1415"/>
    </location>
</feature>
<feature type="region of interest" description="Disordered" evidence="4">
    <location>
        <begin position="824"/>
        <end position="851"/>
    </location>
</feature>
<keyword evidence="2" id="KW-0479">Metal-binding</keyword>
<comment type="subcellular location">
    <subcellularLocation>
        <location evidence="1">Nucleus</location>
    </subcellularLocation>
</comment>
<protein>
    <recommendedName>
        <fullName evidence="5">Zn(2)-C6 fungal-type domain-containing protein</fullName>
    </recommendedName>
</protein>
<dbReference type="Pfam" id="PF04082">
    <property type="entry name" value="Fungal_trans"/>
    <property type="match status" value="1"/>
</dbReference>
<proteinExistence type="predicted"/>
<evidence type="ECO:0000259" key="5">
    <source>
        <dbReference type="PROSITE" id="PS50048"/>
    </source>
</evidence>
<dbReference type="CDD" id="cd00067">
    <property type="entry name" value="GAL4"/>
    <property type="match status" value="1"/>
</dbReference>
<dbReference type="InterPro" id="IPR050613">
    <property type="entry name" value="Sec_Metabolite_Reg"/>
</dbReference>
<comment type="caution">
    <text evidence="6">The sequence shown here is derived from an EMBL/GenBank/DDBJ whole genome shotgun (WGS) entry which is preliminary data.</text>
</comment>
<dbReference type="Proteomes" id="UP000294003">
    <property type="component" value="Unassembled WGS sequence"/>
</dbReference>
<dbReference type="SMART" id="SM00906">
    <property type="entry name" value="Fungal_trans"/>
    <property type="match status" value="1"/>
</dbReference>
<dbReference type="PANTHER" id="PTHR31001">
    <property type="entry name" value="UNCHARACTERIZED TRANSCRIPTIONAL REGULATORY PROTEIN"/>
    <property type="match status" value="1"/>
</dbReference>
<dbReference type="Gene3D" id="4.10.240.10">
    <property type="entry name" value="Zn(2)-C6 fungal-type DNA-binding domain"/>
    <property type="match status" value="1"/>
</dbReference>
<accession>A0ABY0H3G4</accession>
<feature type="region of interest" description="Disordered" evidence="4">
    <location>
        <begin position="639"/>
        <end position="668"/>
    </location>
</feature>
<evidence type="ECO:0000313" key="6">
    <source>
        <dbReference type="EMBL" id="RYO80812.1"/>
    </source>
</evidence>
<reference evidence="6 7" key="1">
    <citation type="submission" date="2018-06" db="EMBL/GenBank/DDBJ databases">
        <title>Complete Genomes of Monosporascus.</title>
        <authorList>
            <person name="Robinson A.J."/>
            <person name="Natvig D.O."/>
        </authorList>
    </citation>
    <scope>NUCLEOTIDE SEQUENCE [LARGE SCALE GENOMIC DNA]</scope>
    <source>
        <strain evidence="6 7">CBS 609.92</strain>
    </source>
</reference>
<sequence>MEGRRRSGRRRMGELTFGQAQSGAPFWEIGNAVDLTRWTWRPPTRKDSPLQGSQACARQEVTLSGSLSAWLSSPNLNNIPQLQQEEAQNTRDAPPEKLEQRATLSTLAQDAPTFTWDAQSDPRGIVDQGLDLLLQGVSESLTLSTTPNFTRFCIALTQSLSNGGFSAKAILVILQGVREGWARALGSLDEDQQKRIADDLKLQLFGAILDGLYVGTSNGHYPFEHRLWNDMLHAISELQRNNLRIFARAITCIPASNLNSVSSGILANLRTYFTAMGTGTPKAATLIRQANKLAKALQSLDSVRNAGILAAATEQVSRYIGSQTVDYERARLSWLHVLARMPGVGQKYLARTCTALEADRNSKPFTAKQICRLFLAQLRRHGGTEPNHHQFATLGPAFIHDSLQKSGEHDCYAVLAGKLWMTGRWSHMRGLCRFLDKLGRRQDIFRLVLGFNKLIKDDASPFVKLALGMGDPGLAIRIVAHYAECRKKPRKAFWESGFVEGAVTELLRTYSIKTRKLTGILGVFAKKRIKFSFWRPGKVAQRYWASGGDLPKSAQRRSILAAAMERTPPPAGVGYRPHARRARQPWWPPKRPREHGMTLTTSAPPAPFRKPFSFSVLWQEQAKAAIGPAMERADAAAGPELTIGGGNNNPPRAGGGGAPQANKPVRRRNRMIHSCLPCRQRKIRCSKTSPSCTNCAKADRECLYIGPRLGEAGRMRLAEIKEKQGTLERQLERDVARSGGGTGGGLLPEQQQREQRIAADEIGDGCDREDFESTPLVALDLTYEDDADGLGDKIDLGIRVGKMRITERIGGLSRPRISEEISATISSQRPPLGPATQQGGQPSPAFDNMSDGGVSDVSLPEYLQPGDQYIVPTSGLVFGQISDQPSFVQFLPYRAAADRLMVQYFTAVHTVAPCSHRPSLESTYASFWEEIDAGFEPRPSMQAIIFAAMFSGIVSMDENIVPGEMGGFPKNNWLALCRAEISRAHSVLVGAAVRMAECMGLHRDGEEYGLTPLETHVRRIMWHQLCFLDIRTCEAQGPRPVIRREDYDTRLPLNCDEAELTQQSAAAGPPASTDRWTTSTLPLIRFEINEMMRIIWLDRRKLETRKTTLAAVLAKVEDFRRRLLAKYDGLLDVREPAQWYAKCVMYLLTYRLHVMVLHPYHLNAGGPPLPPRLNQLLITSGIMVLELAARLETSPDFAAWAWYLGTYSQYQPALLLAAEVFYRPRTYGVERIWPCLDYVFGLDPRLPRDTRALQILAEVQERTAVYMRMRRMRRMRGPLHVSRSVPAQDAIEGIRKAAVSPNPLPQKQQQQQQQQQGGQPPLHVSADGNSKAEPAYVVPPPPLHTPSTAGPAFQPQTVFPGLSDGQGLWSLPLRHGTANGGGPPTGMGTAQPTATTGTATVGSMGQGNSDGDPSTHSTIVDTIDWDTVNSLFPADPQNGGLSVQGFHDLNLGVPDWRG</sequence>
<dbReference type="Pfam" id="PF00172">
    <property type="entry name" value="Zn_clus"/>
    <property type="match status" value="1"/>
</dbReference>
<dbReference type="PANTHER" id="PTHR31001:SF40">
    <property type="entry name" value="ZN(II)2CYS6 TRANSCRIPTION FACTOR (EUROFUNG)"/>
    <property type="match status" value="1"/>
</dbReference>
<dbReference type="SUPFAM" id="SSF57701">
    <property type="entry name" value="Zn2/Cys6 DNA-binding domain"/>
    <property type="match status" value="1"/>
</dbReference>
<keyword evidence="3" id="KW-0539">Nucleus</keyword>
<name>A0ABY0H3G4_9PEZI</name>
<dbReference type="EMBL" id="QJNS01000276">
    <property type="protein sequence ID" value="RYO80812.1"/>
    <property type="molecule type" value="Genomic_DNA"/>
</dbReference>